<keyword evidence="5 6" id="KW-0520">NAD</keyword>
<evidence type="ECO:0000256" key="1">
    <source>
        <dbReference type="ARBA" id="ARBA00008331"/>
    </source>
</evidence>
<comment type="pathway">
    <text evidence="6">Cofactor biosynthesis; NAD(+) biosynthesis; iminoaspartate from L-aspartate (dehydrogenase route): step 1/1.</text>
</comment>
<dbReference type="InterPro" id="IPR011182">
    <property type="entry name" value="L-Asp_DH"/>
</dbReference>
<dbReference type="Pfam" id="PF03447">
    <property type="entry name" value="NAD_binding_3"/>
    <property type="match status" value="1"/>
</dbReference>
<accession>A0ABU9QLE2</accession>
<evidence type="ECO:0000256" key="6">
    <source>
        <dbReference type="HAMAP-Rule" id="MF_01265"/>
    </source>
</evidence>
<dbReference type="InterPro" id="IPR036291">
    <property type="entry name" value="NAD(P)-bd_dom_sf"/>
</dbReference>
<feature type="domain" description="Aspartate/homoserine dehydrogenase NAD-binding" evidence="8">
    <location>
        <begin position="12"/>
        <end position="117"/>
    </location>
</feature>
<comment type="catalytic activity">
    <reaction evidence="6">
        <text>L-aspartate + NADP(+) + H2O = oxaloacetate + NH4(+) + NADPH + H(+)</text>
        <dbReference type="Rhea" id="RHEA:11784"/>
        <dbReference type="ChEBI" id="CHEBI:15377"/>
        <dbReference type="ChEBI" id="CHEBI:15378"/>
        <dbReference type="ChEBI" id="CHEBI:16452"/>
        <dbReference type="ChEBI" id="CHEBI:28938"/>
        <dbReference type="ChEBI" id="CHEBI:29991"/>
        <dbReference type="ChEBI" id="CHEBI:57783"/>
        <dbReference type="ChEBI" id="CHEBI:58349"/>
        <dbReference type="EC" id="1.4.1.21"/>
    </reaction>
</comment>
<dbReference type="Gene3D" id="3.30.360.10">
    <property type="entry name" value="Dihydrodipicolinate Reductase, domain 2"/>
    <property type="match status" value="1"/>
</dbReference>
<keyword evidence="3 6" id="KW-0521">NADP</keyword>
<dbReference type="NCBIfam" id="NF009828">
    <property type="entry name" value="PRK13303.1-3"/>
    <property type="match status" value="1"/>
</dbReference>
<gene>
    <name evidence="6" type="primary">nadX</name>
    <name evidence="9" type="ORF">V4C55_31525</name>
</gene>
<comment type="similarity">
    <text evidence="1 6">Belongs to the L-aspartate dehydrogenase family.</text>
</comment>
<dbReference type="Gene3D" id="3.40.50.720">
    <property type="entry name" value="NAD(P)-binding Rossmann-like Domain"/>
    <property type="match status" value="1"/>
</dbReference>
<evidence type="ECO:0000256" key="3">
    <source>
        <dbReference type="ARBA" id="ARBA00022857"/>
    </source>
</evidence>
<evidence type="ECO:0000256" key="5">
    <source>
        <dbReference type="ARBA" id="ARBA00023027"/>
    </source>
</evidence>
<evidence type="ECO:0000259" key="7">
    <source>
        <dbReference type="Pfam" id="PF01958"/>
    </source>
</evidence>
<dbReference type="InterPro" id="IPR005106">
    <property type="entry name" value="Asp/hSer_DH_NAD-bd"/>
</dbReference>
<dbReference type="InterPro" id="IPR002811">
    <property type="entry name" value="Asp_DH"/>
</dbReference>
<keyword evidence="4 6" id="KW-0560">Oxidoreductase</keyword>
<comment type="catalytic activity">
    <reaction evidence="6">
        <text>L-aspartate + NAD(+) + H2O = oxaloacetate + NH4(+) + NADH + H(+)</text>
        <dbReference type="Rhea" id="RHEA:11788"/>
        <dbReference type="ChEBI" id="CHEBI:15377"/>
        <dbReference type="ChEBI" id="CHEBI:15378"/>
        <dbReference type="ChEBI" id="CHEBI:16452"/>
        <dbReference type="ChEBI" id="CHEBI:28938"/>
        <dbReference type="ChEBI" id="CHEBI:29991"/>
        <dbReference type="ChEBI" id="CHEBI:57540"/>
        <dbReference type="ChEBI" id="CHEBI:57945"/>
        <dbReference type="EC" id="1.4.1.21"/>
    </reaction>
</comment>
<comment type="miscellaneous">
    <text evidence="6">The iminoaspartate product is unstable in aqueous solution and can decompose to oxaloacetate and ammonia.</text>
</comment>
<dbReference type="HAMAP" id="MF_01265">
    <property type="entry name" value="NadX"/>
    <property type="match status" value="1"/>
</dbReference>
<reference evidence="9 10" key="1">
    <citation type="submission" date="2024-01" db="EMBL/GenBank/DDBJ databases">
        <title>The diversity of rhizobia nodulating Mimosa spp. in eleven states of Brazil covering several biomes is determined by host plant, location, and edaphic factors.</title>
        <authorList>
            <person name="Rouws L."/>
            <person name="Barauna A."/>
            <person name="Beukes C."/>
            <person name="De Faria S.M."/>
            <person name="Gross E."/>
            <person name="Dos Reis Junior F.B."/>
            <person name="Simon M."/>
            <person name="Maluk M."/>
            <person name="Odee D.W."/>
            <person name="Kenicer G."/>
            <person name="Young J.P.W."/>
            <person name="Reis V.M."/>
            <person name="Zilli J."/>
            <person name="James E.K."/>
        </authorList>
    </citation>
    <scope>NUCLEOTIDE SEQUENCE [LARGE SCALE GENOMIC DNA]</scope>
    <source>
        <strain evidence="9 10">JPY77</strain>
    </source>
</reference>
<dbReference type="Pfam" id="PF01958">
    <property type="entry name" value="Asp_DH_C"/>
    <property type="match status" value="1"/>
</dbReference>
<dbReference type="EMBL" id="JAZHGC010000034">
    <property type="protein sequence ID" value="MEM5290264.1"/>
    <property type="molecule type" value="Genomic_DNA"/>
</dbReference>
<dbReference type="RefSeq" id="WP_201658918.1">
    <property type="nucleotide sequence ID" value="NZ_CAJHCS010000032.1"/>
</dbReference>
<proteinExistence type="inferred from homology"/>
<sequence length="268" mass="28421">MTKDRFRVAVIGAGTIGQSFAECLSRDSFDQIAFLDVRATPYFMADERYGRLTSIHELVAWRPTVVVECAGHDAVSNVVPDVLREGFDVVLSSVGALAKVENRTALSSSSSAGGSRVIPIAGAIGGIDALSAASRSGLTEVMYTGRKPPRAWAGTPAAEEVDLEALTSQRVVFIGTAEQAALKFPANANVAATIAIHGLGFERTSVTLIADPSIHLNCHEIYAKSKSGELRVSMSNEPTPGNPKTSWLAALSLQQTVVTKLLGVPWRN</sequence>
<dbReference type="PANTHER" id="PTHR31873:SF6">
    <property type="entry name" value="ASPARTATE DEHYDROGENASE DOMAIN-CONTAINING PROTEIN"/>
    <property type="match status" value="1"/>
</dbReference>
<feature type="binding site" evidence="6">
    <location>
        <position position="189"/>
    </location>
    <ligand>
        <name>NAD(+)</name>
        <dbReference type="ChEBI" id="CHEBI:57540"/>
    </ligand>
</feature>
<dbReference type="EC" id="1.4.1.21" evidence="6"/>
<dbReference type="SUPFAM" id="SSF55347">
    <property type="entry name" value="Glyceraldehyde-3-phosphate dehydrogenase-like, C-terminal domain"/>
    <property type="match status" value="1"/>
</dbReference>
<evidence type="ECO:0000313" key="9">
    <source>
        <dbReference type="EMBL" id="MEM5290264.1"/>
    </source>
</evidence>
<keyword evidence="2 6" id="KW-0662">Pyridine nucleotide biosynthesis</keyword>
<evidence type="ECO:0000313" key="10">
    <source>
        <dbReference type="Proteomes" id="UP001494588"/>
    </source>
</evidence>
<evidence type="ECO:0000259" key="8">
    <source>
        <dbReference type="Pfam" id="PF03447"/>
    </source>
</evidence>
<dbReference type="PANTHER" id="PTHR31873">
    <property type="entry name" value="L-ASPARTATE DEHYDROGENASE-RELATED"/>
    <property type="match status" value="1"/>
</dbReference>
<evidence type="ECO:0000256" key="2">
    <source>
        <dbReference type="ARBA" id="ARBA00022642"/>
    </source>
</evidence>
<evidence type="ECO:0000256" key="4">
    <source>
        <dbReference type="ARBA" id="ARBA00023002"/>
    </source>
</evidence>
<comment type="function">
    <text evidence="6">Specifically catalyzes the NAD or NADP-dependent dehydrogenation of L-aspartate to iminoaspartate.</text>
</comment>
<organism evidence="9 10">
    <name type="scientific">Paraburkholderia sabiae</name>
    <dbReference type="NCBI Taxonomy" id="273251"/>
    <lineage>
        <taxon>Bacteria</taxon>
        <taxon>Pseudomonadati</taxon>
        <taxon>Pseudomonadota</taxon>
        <taxon>Betaproteobacteria</taxon>
        <taxon>Burkholderiales</taxon>
        <taxon>Burkholderiaceae</taxon>
        <taxon>Paraburkholderia</taxon>
    </lineage>
</organism>
<name>A0ABU9QLE2_9BURK</name>
<feature type="domain" description="Aspartate dehydrogenase" evidence="7">
    <location>
        <begin position="167"/>
        <end position="253"/>
    </location>
</feature>
<dbReference type="InterPro" id="IPR020626">
    <property type="entry name" value="Asp_DH_prok"/>
</dbReference>
<protein>
    <recommendedName>
        <fullName evidence="6">L-aspartate dehydrogenase</fullName>
        <ecNumber evidence="6">1.4.1.21</ecNumber>
    </recommendedName>
</protein>
<feature type="active site" evidence="6">
    <location>
        <position position="219"/>
    </location>
</feature>
<keyword evidence="10" id="KW-1185">Reference proteome</keyword>
<feature type="binding site" evidence="6">
    <location>
        <position position="123"/>
    </location>
    <ligand>
        <name>NAD(+)</name>
        <dbReference type="ChEBI" id="CHEBI:57540"/>
    </ligand>
</feature>
<dbReference type="PIRSF" id="PIRSF005227">
    <property type="entry name" value="Asp_dh_NAD_syn"/>
    <property type="match status" value="1"/>
</dbReference>
<dbReference type="Proteomes" id="UP001494588">
    <property type="component" value="Unassembled WGS sequence"/>
</dbReference>
<comment type="caution">
    <text evidence="9">The sequence shown here is derived from an EMBL/GenBank/DDBJ whole genome shotgun (WGS) entry which is preliminary data.</text>
</comment>
<dbReference type="SUPFAM" id="SSF51735">
    <property type="entry name" value="NAD(P)-binding Rossmann-fold domains"/>
    <property type="match status" value="1"/>
</dbReference>